<reference evidence="2" key="1">
    <citation type="journal article" date="2025" name="Aquaculture">
        <title>Assessment of the bioflocculant production and safety properties of Metabacillus hrfriensis sp. nov. based on phenotypic and whole-genome sequencing analysis.</title>
        <authorList>
            <person name="Zhang R."/>
            <person name="Zhao Z."/>
            <person name="Luo L."/>
            <person name="Wang S."/>
            <person name="Guo K."/>
            <person name="Xu W."/>
        </authorList>
    </citation>
    <scope>NUCLEOTIDE SEQUENCE [LARGE SCALE GENOMIC DNA]</scope>
    <source>
        <strain evidence="2">CT-WN-B3</strain>
    </source>
</reference>
<dbReference type="EMBL" id="CP126116">
    <property type="protein sequence ID" value="WHZ56988.1"/>
    <property type="molecule type" value="Genomic_DNA"/>
</dbReference>
<protein>
    <submittedName>
        <fullName evidence="1">Alpha/beta fold hydrolase</fullName>
    </submittedName>
</protein>
<evidence type="ECO:0000313" key="2">
    <source>
        <dbReference type="Proteomes" id="UP001226091"/>
    </source>
</evidence>
<keyword evidence="2" id="KW-1185">Reference proteome</keyword>
<accession>A0ACD4R945</accession>
<organism evidence="1 2">
    <name type="scientific">Metabacillus hrfriensis</name>
    <dbReference type="NCBI Taxonomy" id="3048891"/>
    <lineage>
        <taxon>Bacteria</taxon>
        <taxon>Bacillati</taxon>
        <taxon>Bacillota</taxon>
        <taxon>Bacilli</taxon>
        <taxon>Bacillales</taxon>
        <taxon>Bacillaceae</taxon>
        <taxon>Metabacillus</taxon>
    </lineage>
</organism>
<sequence length="337" mass="38295">MKNKNQILGINNIFSSIDTKNSNLSRYSIWKRNKATLWYYPSPEKKYITPIFLIYSLVNRPDILDLHPGLSVIESFILNGFDVYLIDFGTPGYEDKDITLDDYIEKYIQKGVQRALLHSNAKEITVIGYCLGGTLAAIYTAIAKEPVKNLILYVTPLDFSTVPSFDTWAKALREDAVNFDEIITVFGILPPAFVKVGMRLLTSPVYITPYLSLISRANDEAYVRKWLSFNRWMKSYLPLVGATVRNLMNDLVKDNKLVKGKLLINGKKANLKNITCNLLVISSEEDRLVSKEQTYSIIELASSKDKTYALSKYGHAGFSVKKGHLPEYIDQWLPPRS</sequence>
<proteinExistence type="predicted"/>
<name>A0ACD4R945_9BACI</name>
<evidence type="ECO:0000313" key="1">
    <source>
        <dbReference type="EMBL" id="WHZ56988.1"/>
    </source>
</evidence>
<dbReference type="Proteomes" id="UP001226091">
    <property type="component" value="Chromosome"/>
</dbReference>
<gene>
    <name evidence="1" type="ORF">QLQ22_20350</name>
</gene>
<keyword evidence="1" id="KW-0378">Hydrolase</keyword>